<evidence type="ECO:0000256" key="3">
    <source>
        <dbReference type="ARBA" id="ARBA00022597"/>
    </source>
</evidence>
<evidence type="ECO:0000256" key="7">
    <source>
        <dbReference type="ARBA" id="ARBA00022967"/>
    </source>
</evidence>
<dbReference type="SMART" id="SM00382">
    <property type="entry name" value="AAA"/>
    <property type="match status" value="2"/>
</dbReference>
<keyword evidence="4" id="KW-0677">Repeat</keyword>
<dbReference type="CDD" id="cd03215">
    <property type="entry name" value="ABC_Carb_Monos_II"/>
    <property type="match status" value="1"/>
</dbReference>
<dbReference type="RefSeq" id="WP_092324785.1">
    <property type="nucleotide sequence ID" value="NZ_FNFU01000022.1"/>
</dbReference>
<dbReference type="PANTHER" id="PTHR43790">
    <property type="entry name" value="CARBOHYDRATE TRANSPORT ATP-BINDING PROTEIN MG119-RELATED"/>
    <property type="match status" value="1"/>
</dbReference>
<keyword evidence="10" id="KW-1185">Reference proteome</keyword>
<keyword evidence="3" id="KW-0762">Sugar transport</keyword>
<dbReference type="OrthoDB" id="39350at2"/>
<dbReference type="InterPro" id="IPR027417">
    <property type="entry name" value="P-loop_NTPase"/>
</dbReference>
<keyword evidence="8" id="KW-0472">Membrane</keyword>
<evidence type="ECO:0000256" key="6">
    <source>
        <dbReference type="ARBA" id="ARBA00022840"/>
    </source>
</evidence>
<keyword evidence="1" id="KW-0813">Transport</keyword>
<dbReference type="Proteomes" id="UP000198701">
    <property type="component" value="Unassembled WGS sequence"/>
</dbReference>
<dbReference type="STRING" id="386301.SAMN05216282_12230"/>
<dbReference type="PROSITE" id="PS00211">
    <property type="entry name" value="ABC_TRANSPORTER_1"/>
    <property type="match status" value="1"/>
</dbReference>
<evidence type="ECO:0000256" key="4">
    <source>
        <dbReference type="ARBA" id="ARBA00022737"/>
    </source>
</evidence>
<evidence type="ECO:0000256" key="1">
    <source>
        <dbReference type="ARBA" id="ARBA00022448"/>
    </source>
</evidence>
<dbReference type="InterPro" id="IPR017871">
    <property type="entry name" value="ABC_transporter-like_CS"/>
</dbReference>
<reference evidence="9 10" key="1">
    <citation type="submission" date="2016-10" db="EMBL/GenBank/DDBJ databases">
        <authorList>
            <person name="de Groot N.N."/>
        </authorList>
    </citation>
    <scope>NUCLEOTIDE SEQUENCE [LARGE SCALE GENOMIC DNA]</scope>
    <source>
        <strain evidence="9 10">CGMCC 1.5382</strain>
    </source>
</reference>
<keyword evidence="6 9" id="KW-0067">ATP-binding</keyword>
<keyword evidence="5" id="KW-0547">Nucleotide-binding</keyword>
<proteinExistence type="predicted"/>
<dbReference type="PROSITE" id="PS50893">
    <property type="entry name" value="ABC_TRANSPORTER_2"/>
    <property type="match status" value="2"/>
</dbReference>
<dbReference type="Gene3D" id="3.40.50.300">
    <property type="entry name" value="P-loop containing nucleotide triphosphate hydrolases"/>
    <property type="match status" value="2"/>
</dbReference>
<evidence type="ECO:0000256" key="5">
    <source>
        <dbReference type="ARBA" id="ARBA00022741"/>
    </source>
</evidence>
<dbReference type="InterPro" id="IPR003593">
    <property type="entry name" value="AAA+_ATPase"/>
</dbReference>
<evidence type="ECO:0000256" key="2">
    <source>
        <dbReference type="ARBA" id="ARBA00022475"/>
    </source>
</evidence>
<accession>A0A1G9GJB0</accession>
<dbReference type="GO" id="GO:0016887">
    <property type="term" value="F:ATP hydrolysis activity"/>
    <property type="evidence" value="ECO:0007669"/>
    <property type="project" value="InterPro"/>
</dbReference>
<dbReference type="CDD" id="cd03216">
    <property type="entry name" value="ABC_Carb_Monos_I"/>
    <property type="match status" value="1"/>
</dbReference>
<dbReference type="InterPro" id="IPR003439">
    <property type="entry name" value="ABC_transporter-like_ATP-bd"/>
</dbReference>
<dbReference type="Pfam" id="PF00005">
    <property type="entry name" value="ABC_tran"/>
    <property type="match status" value="2"/>
</dbReference>
<sequence>MVLEDIRPRGPQELRPLVRITDVSKSFGGVAALKEVSFDIRAGVVHGLIGANGAGKSTLIRALAGIGRPDSGTIEVDGQAVTIATPDDAASLGLAFIHQEMSLIPGWDVLRNMALGIPPATRLGVIDWRPTRTRAKQVASRLGIRFSLSTNVDSLSTADKWLVLIGRALMRDARLIAMDEPTASLSVEETTRLHQIVRELVSSGTAVVFVSHRLDEVSDLCDDITVFKDGAVTKRVVGERTTKAELIRAIVGRDLVILERGHEPRDHGRAILEVRGVSDPDLLRDVSLTVHAGEILGLGGLVGSGRTELAKMIYGALPKSAGEVVLDGKRTAFRQPADAVAAGIGLVPEERRSEALFLERSIDFNINIAKLDSLTPSALFPFLSLRRARQRAQKVADLVTVKASDVEALVSSLSGGNQQKVVIARWLLDKPRLLILDEPSRGVDVGARAEVHRVIRELADSGTAILAISSDNEELVALCDRVVVLAEGKITGELTGTAITEDQIISLSFARDEGKDSAA</sequence>
<dbReference type="EMBL" id="FNFU01000022">
    <property type="protein sequence ID" value="SDL00605.1"/>
    <property type="molecule type" value="Genomic_DNA"/>
</dbReference>
<dbReference type="AlphaFoldDB" id="A0A1G9GJB0"/>
<evidence type="ECO:0000256" key="8">
    <source>
        <dbReference type="ARBA" id="ARBA00023136"/>
    </source>
</evidence>
<protein>
    <submittedName>
        <fullName evidence="9">Ribose transport system ATP-binding protein/L-arabinose transport system ATP-binding protein</fullName>
    </submittedName>
</protein>
<dbReference type="InterPro" id="IPR050107">
    <property type="entry name" value="ABC_carbohydrate_import_ATPase"/>
</dbReference>
<dbReference type="SUPFAM" id="SSF52540">
    <property type="entry name" value="P-loop containing nucleoside triphosphate hydrolases"/>
    <property type="match status" value="2"/>
</dbReference>
<dbReference type="GO" id="GO:0005524">
    <property type="term" value="F:ATP binding"/>
    <property type="evidence" value="ECO:0007669"/>
    <property type="project" value="UniProtKB-KW"/>
</dbReference>
<keyword evidence="7" id="KW-1278">Translocase</keyword>
<keyword evidence="2" id="KW-1003">Cell membrane</keyword>
<evidence type="ECO:0000313" key="10">
    <source>
        <dbReference type="Proteomes" id="UP000198701"/>
    </source>
</evidence>
<gene>
    <name evidence="9" type="ORF">SAMN05216282_12230</name>
</gene>
<evidence type="ECO:0000313" key="9">
    <source>
        <dbReference type="EMBL" id="SDL00605.1"/>
    </source>
</evidence>
<dbReference type="PANTHER" id="PTHR43790:SF3">
    <property type="entry name" value="D-ALLOSE IMPORT ATP-BINDING PROTEIN ALSA-RELATED"/>
    <property type="match status" value="1"/>
</dbReference>
<name>A0A1G9GJB0_9MICO</name>
<organism evidence="9 10">
    <name type="scientific">Cryobacterium psychrotolerans</name>
    <dbReference type="NCBI Taxonomy" id="386301"/>
    <lineage>
        <taxon>Bacteria</taxon>
        <taxon>Bacillati</taxon>
        <taxon>Actinomycetota</taxon>
        <taxon>Actinomycetes</taxon>
        <taxon>Micrococcales</taxon>
        <taxon>Microbacteriaceae</taxon>
        <taxon>Cryobacterium</taxon>
    </lineage>
</organism>